<dbReference type="Pfam" id="PF09822">
    <property type="entry name" value="ABC_transp_aux"/>
    <property type="match status" value="1"/>
</dbReference>
<sequence length="606" mass="67414">MARLMRSTLGLAMIAGAFLLFNAVAGTLLKHAQLDLTEGQLYSLSPGTLHLLQQMEEPVELQLFFSGRAARDLPQVRQYARRVQELLETYVQHANGKLSLLVIDPEPFSEQEDQAAALGLQPVPMPLGDVLYLGLSGRNSSGRQAAVPLFALDQERFLEYELSRLLHDLSRSKRPVVGLMSGLPLEGGFTAGGMQQPWTVLEQVRQQFSLEFLDSAVDRIPEQIDVLWLVHPQQLSLPALYAIDQFVLRGGRLLAFVDPLSELDAQTDLQQVLGEGRHSELDSLLQAWGVRMLPGRVLGDASYAMSVAAGEQQRPVRHLAWLTVPEQGLNRNDVVTARLERLTLATAGILQSLEQATTRFTPLVESSTAAMPFGVSRLTRLAHPGELYADMEPTGERYTVAARISGPARSAFPDGLEGQLPGLVRSDAIEVLVVADTDMLGDGLWVQQQDVAGQLLPRPWADNGNLVLNALENLSGSQALISVRAHGDFSRPFTLVERIRRSAEERFRDTEQQLQLRLTRLEQQIADLQVIPEEGLDSSGEEQQLLQQYRQEQLAVRKELREVRYQQYADIEALGRTVKLFNLLVMPLLLVVVLVLTGLHRRGRRR</sequence>
<evidence type="ECO:0000259" key="3">
    <source>
        <dbReference type="Pfam" id="PF09822"/>
    </source>
</evidence>
<keyword evidence="2" id="KW-0812">Transmembrane</keyword>
<accession>A0A4R6TVY5</accession>
<keyword evidence="6" id="KW-1185">Reference proteome</keyword>
<dbReference type="InterPro" id="IPR055396">
    <property type="entry name" value="DUF7088"/>
</dbReference>
<dbReference type="Pfam" id="PF23357">
    <property type="entry name" value="DUF7088"/>
    <property type="match status" value="1"/>
</dbReference>
<feature type="domain" description="ABC-type uncharacterised transport system" evidence="3">
    <location>
        <begin position="174"/>
        <end position="470"/>
    </location>
</feature>
<keyword evidence="2" id="KW-0472">Membrane</keyword>
<reference evidence="5 6" key="1">
    <citation type="submission" date="2019-03" db="EMBL/GenBank/DDBJ databases">
        <title>Genomic Encyclopedia of Type Strains, Phase IV (KMG-IV): sequencing the most valuable type-strain genomes for metagenomic binning, comparative biology and taxonomic classification.</title>
        <authorList>
            <person name="Goeker M."/>
        </authorList>
    </citation>
    <scope>NUCLEOTIDE SEQUENCE [LARGE SCALE GENOMIC DNA]</scope>
    <source>
        <strain evidence="5 6">DSM 28679</strain>
    </source>
</reference>
<protein>
    <submittedName>
        <fullName evidence="5">ABC-type uncharacterized transport system involved in gliding motility auxiliary subunit</fullName>
    </submittedName>
</protein>
<comment type="caution">
    <text evidence="5">The sequence shown here is derived from an EMBL/GenBank/DDBJ whole genome shotgun (WGS) entry which is preliminary data.</text>
</comment>
<evidence type="ECO:0000259" key="4">
    <source>
        <dbReference type="Pfam" id="PF23357"/>
    </source>
</evidence>
<dbReference type="Proteomes" id="UP000294575">
    <property type="component" value="Unassembled WGS sequence"/>
</dbReference>
<dbReference type="InterPro" id="IPR019196">
    <property type="entry name" value="ABC_transp_unknown"/>
</dbReference>
<dbReference type="EMBL" id="SNYK01000010">
    <property type="protein sequence ID" value="TDQ36862.1"/>
    <property type="molecule type" value="Genomic_DNA"/>
</dbReference>
<gene>
    <name evidence="5" type="ORF">DFQ45_11077</name>
</gene>
<name>A0A4R6TVY5_9GAMM</name>
<evidence type="ECO:0000313" key="5">
    <source>
        <dbReference type="EMBL" id="TDQ36862.1"/>
    </source>
</evidence>
<keyword evidence="2" id="KW-1133">Transmembrane helix</keyword>
<keyword evidence="1" id="KW-0175">Coiled coil</keyword>
<feature type="coiled-coil region" evidence="1">
    <location>
        <begin position="504"/>
        <end position="531"/>
    </location>
</feature>
<feature type="transmembrane region" description="Helical" evidence="2">
    <location>
        <begin position="580"/>
        <end position="599"/>
    </location>
</feature>
<dbReference type="AlphaFoldDB" id="A0A4R6TVY5"/>
<evidence type="ECO:0000256" key="1">
    <source>
        <dbReference type="SAM" id="Coils"/>
    </source>
</evidence>
<evidence type="ECO:0000256" key="2">
    <source>
        <dbReference type="SAM" id="Phobius"/>
    </source>
</evidence>
<proteinExistence type="predicted"/>
<organism evidence="5 6">
    <name type="scientific">Thiopseudomonas denitrificans</name>
    <dbReference type="NCBI Taxonomy" id="1501432"/>
    <lineage>
        <taxon>Bacteria</taxon>
        <taxon>Pseudomonadati</taxon>
        <taxon>Pseudomonadota</taxon>
        <taxon>Gammaproteobacteria</taxon>
        <taxon>Pseudomonadales</taxon>
        <taxon>Pseudomonadaceae</taxon>
        <taxon>Thiopseudomonas</taxon>
    </lineage>
</organism>
<dbReference type="RefSeq" id="WP_101497583.1">
    <property type="nucleotide sequence ID" value="NZ_LNJZ01000009.1"/>
</dbReference>
<dbReference type="OrthoDB" id="9777219at2"/>
<evidence type="ECO:0000313" key="6">
    <source>
        <dbReference type="Proteomes" id="UP000294575"/>
    </source>
</evidence>
<feature type="domain" description="DUF7088" evidence="4">
    <location>
        <begin position="38"/>
        <end position="126"/>
    </location>
</feature>